<keyword evidence="3 7" id="KW-0378">Hydrolase</keyword>
<protein>
    <recommendedName>
        <fullName evidence="7">Endonuclease MutS2</fullName>
        <ecNumber evidence="7">3.1.-.-</ecNumber>
    </recommendedName>
    <alternativeName>
        <fullName evidence="7">Ribosome-associated protein quality control-upstream factor</fullName>
        <shortName evidence="7">RQC-upstream factor</shortName>
        <shortName evidence="7">RqcU</shortName>
        <ecNumber evidence="7">3.6.4.-</ecNumber>
    </alternativeName>
</protein>
<keyword evidence="5 7" id="KW-0694">RNA-binding</keyword>
<evidence type="ECO:0000313" key="12">
    <source>
        <dbReference type="Proteomes" id="UP001596549"/>
    </source>
</evidence>
<keyword evidence="2 7" id="KW-0547">Nucleotide-binding</keyword>
<evidence type="ECO:0000259" key="10">
    <source>
        <dbReference type="PROSITE" id="PS50828"/>
    </source>
</evidence>
<dbReference type="EC" id="3.1.-.-" evidence="7"/>
<dbReference type="HAMAP" id="MF_00092">
    <property type="entry name" value="MutS2"/>
    <property type="match status" value="1"/>
</dbReference>
<keyword evidence="1 7" id="KW-0699">rRNA-binding</keyword>
<dbReference type="Gene3D" id="3.40.50.300">
    <property type="entry name" value="P-loop containing nucleotide triphosphate hydrolases"/>
    <property type="match status" value="1"/>
</dbReference>
<evidence type="ECO:0000256" key="6">
    <source>
        <dbReference type="ARBA" id="ARBA00023125"/>
    </source>
</evidence>
<keyword evidence="7 11" id="KW-0255">Endonuclease</keyword>
<dbReference type="EMBL" id="JBHTCP010000012">
    <property type="protein sequence ID" value="MFC7371320.1"/>
    <property type="molecule type" value="Genomic_DNA"/>
</dbReference>
<comment type="caution">
    <text evidence="11">The sequence shown here is derived from an EMBL/GenBank/DDBJ whole genome shotgun (WGS) entry which is preliminary data.</text>
</comment>
<dbReference type="InterPro" id="IPR002625">
    <property type="entry name" value="Smr_dom"/>
</dbReference>
<name>A0ABW2NKW3_9BACL</name>
<evidence type="ECO:0000256" key="9">
    <source>
        <dbReference type="SAM" id="MobiDB-lite"/>
    </source>
</evidence>
<dbReference type="PANTHER" id="PTHR48466:SF2">
    <property type="entry name" value="OS10G0509000 PROTEIN"/>
    <property type="match status" value="1"/>
</dbReference>
<dbReference type="InterPro" id="IPR046893">
    <property type="entry name" value="MSSS"/>
</dbReference>
<evidence type="ECO:0000256" key="1">
    <source>
        <dbReference type="ARBA" id="ARBA00022730"/>
    </source>
</evidence>
<dbReference type="Gene3D" id="3.30.1370.110">
    <property type="match status" value="1"/>
</dbReference>
<feature type="coiled-coil region" evidence="8">
    <location>
        <begin position="505"/>
        <end position="600"/>
    </location>
</feature>
<dbReference type="InterPro" id="IPR045076">
    <property type="entry name" value="MutS"/>
</dbReference>
<keyword evidence="4 7" id="KW-0067">ATP-binding</keyword>
<evidence type="ECO:0000313" key="11">
    <source>
        <dbReference type="EMBL" id="MFC7371320.1"/>
    </source>
</evidence>
<dbReference type="NCBIfam" id="TIGR01069">
    <property type="entry name" value="mutS2"/>
    <property type="match status" value="1"/>
</dbReference>
<proteinExistence type="inferred from homology"/>
<comment type="similarity">
    <text evidence="7">Belongs to the DNA mismatch repair MutS family. MutS2 subfamily.</text>
</comment>
<dbReference type="Pfam" id="PF01713">
    <property type="entry name" value="Smr"/>
    <property type="match status" value="1"/>
</dbReference>
<dbReference type="Pfam" id="PF20297">
    <property type="entry name" value="MSSS"/>
    <property type="match status" value="1"/>
</dbReference>
<dbReference type="SUPFAM" id="SSF48334">
    <property type="entry name" value="DNA repair protein MutS, domain III"/>
    <property type="match status" value="1"/>
</dbReference>
<dbReference type="InterPro" id="IPR005747">
    <property type="entry name" value="MutS2"/>
</dbReference>
<comment type="function">
    <text evidence="7">Endonuclease that is involved in the suppression of homologous recombination and thus may have a key role in the control of bacterial genetic diversity.</text>
</comment>
<evidence type="ECO:0000256" key="3">
    <source>
        <dbReference type="ARBA" id="ARBA00022801"/>
    </source>
</evidence>
<feature type="region of interest" description="Disordered" evidence="9">
    <location>
        <begin position="619"/>
        <end position="638"/>
    </location>
</feature>
<dbReference type="PANTHER" id="PTHR48466">
    <property type="entry name" value="OS10G0509000 PROTEIN-RELATED"/>
    <property type="match status" value="1"/>
</dbReference>
<evidence type="ECO:0000256" key="7">
    <source>
        <dbReference type="HAMAP-Rule" id="MF_00092"/>
    </source>
</evidence>
<dbReference type="Pfam" id="PF00488">
    <property type="entry name" value="MutS_V"/>
    <property type="match status" value="1"/>
</dbReference>
<dbReference type="PROSITE" id="PS50828">
    <property type="entry name" value="SMR"/>
    <property type="match status" value="1"/>
</dbReference>
<dbReference type="SUPFAM" id="SSF160443">
    <property type="entry name" value="SMR domain-like"/>
    <property type="match status" value="1"/>
</dbReference>
<comment type="function">
    <text evidence="7">Acts as a ribosome collision sensor, splitting the ribosome into its 2 subunits. Detects stalled/collided 70S ribosomes which it binds and splits by an ATP-hydrolysis driven conformational change. Acts upstream of the ribosome quality control system (RQC), a ribosome-associated complex that mediates the extraction of incompletely synthesized nascent chains from stalled ribosomes and their subsequent degradation. Probably generates substrates for RQC.</text>
</comment>
<dbReference type="GO" id="GO:0004519">
    <property type="term" value="F:endonuclease activity"/>
    <property type="evidence" value="ECO:0007669"/>
    <property type="project" value="UniProtKB-KW"/>
</dbReference>
<dbReference type="PROSITE" id="PS00486">
    <property type="entry name" value="DNA_MISMATCH_REPAIR_2"/>
    <property type="match status" value="1"/>
</dbReference>
<dbReference type="SUPFAM" id="SSF52540">
    <property type="entry name" value="P-loop containing nucleoside triphosphate hydrolases"/>
    <property type="match status" value="1"/>
</dbReference>
<dbReference type="Proteomes" id="UP001596549">
    <property type="component" value="Unassembled WGS sequence"/>
</dbReference>
<dbReference type="InterPro" id="IPR027417">
    <property type="entry name" value="P-loop_NTPase"/>
</dbReference>
<accession>A0ABW2NKW3</accession>
<dbReference type="SMART" id="SM00463">
    <property type="entry name" value="SMR"/>
    <property type="match status" value="1"/>
</dbReference>
<dbReference type="InterPro" id="IPR000432">
    <property type="entry name" value="DNA_mismatch_repair_MutS_C"/>
</dbReference>
<keyword evidence="6 7" id="KW-0238">DNA-binding</keyword>
<sequence>MHGKAIRVLELSKILDMLKKHASCSLGAGKIAKLEPAVSLEEVVSRQERTNEGVKVLRLKGQAPLGGIRDIRPAVKRSEIGGMLNPEELLDIATTIYGGRRFKRFVEGMIEDGIEVPVLGMIVAEIDPLQDLEQDITYAIDDNGKVSDDASPALKTIRQHLRTLESRVREKLESYIRSSSYQKMLSDAIVTIRNDRFVLPVKQEYRGSFGGMVHDQSSSGATLFIEPEAIVAMNNQVREEKAKETREIERILRELSAKTGEHAQELLLNVEQLAEVDFIFAKARFAAQLKATSPIVNDKGYIKLRSGRHPLLDQETVVPISVELGGDFQSLVITGPNTGGKTVTLKTIGLLSLMAQCGLHIPAEEESEMAVFESIYADIGDEQSIEQSLSTFSSHMVNIVEILKHVNRDSLVLFDELGAGTDPQEGAALAISILDYAFARGARIVATTHYSELKAYAYNRDGVMNASVEFDVQTLRPTYRLLVGVPGRSNAFEISKRLGLEPKIIDSARAQISDEDNQIDNMIRSLEDNQKRAEQEMAEAREIRKEAEKLKADLENELEKLESQKVRIFEKAREEAEFAVAEAQETAEEVIRELRELQKSGGTIKEHRLIEAKKKLENAVPEKKSKAQPKSTKKANTDFAPGEEVKVLTFGQKGFIVEKVSSKEYQVQIGIMKMNVAASALEKVKQEKVKPEPRSFVKLSGGGGNTRPELDLRGKRFEDAMIEVDRYLDEAVMAGFHQVSIIHGKGTGALRSGVQDLLKNHRSVKSTRMGEAGEGGGGVTVAVLK</sequence>
<dbReference type="CDD" id="cd03280">
    <property type="entry name" value="ABC_MutS2"/>
    <property type="match status" value="1"/>
</dbReference>
<dbReference type="InterPro" id="IPR007696">
    <property type="entry name" value="DNA_mismatch_repair_MutS_core"/>
</dbReference>
<dbReference type="SMART" id="SM00533">
    <property type="entry name" value="MUTSd"/>
    <property type="match status" value="1"/>
</dbReference>
<reference evidence="12" key="1">
    <citation type="journal article" date="2019" name="Int. J. Syst. Evol. Microbiol.">
        <title>The Global Catalogue of Microorganisms (GCM) 10K type strain sequencing project: providing services to taxonomists for standard genome sequencing and annotation.</title>
        <authorList>
            <consortium name="The Broad Institute Genomics Platform"/>
            <consortium name="The Broad Institute Genome Sequencing Center for Infectious Disease"/>
            <person name="Wu L."/>
            <person name="Ma J."/>
        </authorList>
    </citation>
    <scope>NUCLEOTIDE SEQUENCE [LARGE SCALE GENOMIC DNA]</scope>
    <source>
        <strain evidence="12">NBRC 106396</strain>
    </source>
</reference>
<dbReference type="InterPro" id="IPR036063">
    <property type="entry name" value="Smr_dom_sf"/>
</dbReference>
<evidence type="ECO:0000256" key="4">
    <source>
        <dbReference type="ARBA" id="ARBA00022840"/>
    </source>
</evidence>
<gene>
    <name evidence="7" type="primary">mutS2</name>
    <name evidence="7" type="synonym">rqcU</name>
    <name evidence="11" type="ORF">ACFQPF_06510</name>
</gene>
<dbReference type="PIRSF" id="PIRSF005814">
    <property type="entry name" value="MutS_YshD"/>
    <property type="match status" value="1"/>
</dbReference>
<evidence type="ECO:0000256" key="8">
    <source>
        <dbReference type="SAM" id="Coils"/>
    </source>
</evidence>
<dbReference type="SMART" id="SM00534">
    <property type="entry name" value="MUTSac"/>
    <property type="match status" value="1"/>
</dbReference>
<evidence type="ECO:0000256" key="2">
    <source>
        <dbReference type="ARBA" id="ARBA00022741"/>
    </source>
</evidence>
<comment type="subunit">
    <text evidence="7">Homodimer. Binds to stalled ribosomes, contacting rRNA.</text>
</comment>
<evidence type="ECO:0000256" key="5">
    <source>
        <dbReference type="ARBA" id="ARBA00022884"/>
    </source>
</evidence>
<feature type="binding site" evidence="7">
    <location>
        <begin position="335"/>
        <end position="342"/>
    </location>
    <ligand>
        <name>ATP</name>
        <dbReference type="ChEBI" id="CHEBI:30616"/>
    </ligand>
</feature>
<keyword evidence="12" id="KW-1185">Reference proteome</keyword>
<dbReference type="InterPro" id="IPR036187">
    <property type="entry name" value="DNA_mismatch_repair_MutS_sf"/>
</dbReference>
<organism evidence="11 12">
    <name type="scientific">Fictibacillus iocasae</name>
    <dbReference type="NCBI Taxonomy" id="2715437"/>
    <lineage>
        <taxon>Bacteria</taxon>
        <taxon>Bacillati</taxon>
        <taxon>Bacillota</taxon>
        <taxon>Bacilli</taxon>
        <taxon>Bacillales</taxon>
        <taxon>Fictibacillaceae</taxon>
        <taxon>Fictibacillus</taxon>
    </lineage>
</organism>
<feature type="domain" description="Smr" evidence="10">
    <location>
        <begin position="710"/>
        <end position="785"/>
    </location>
</feature>
<keyword evidence="8" id="KW-0175">Coiled coil</keyword>
<keyword evidence="7" id="KW-0540">Nuclease</keyword>
<dbReference type="EC" id="3.6.4.-" evidence="7"/>
<dbReference type="RefSeq" id="WP_379747772.1">
    <property type="nucleotide sequence ID" value="NZ_JBHTCP010000012.1"/>
</dbReference>